<comment type="caution">
    <text evidence="1">The sequence shown here is derived from an EMBL/GenBank/DDBJ whole genome shotgun (WGS) entry which is preliminary data.</text>
</comment>
<sequence length="153" mass="17310">MSLHKMVGASQDRDGWRKIVNLSVAANIVPDDTDQPEENLQRWNEYGKSLFSEETPNSNGNSESTLNVSLNAEDADIEPEPLLGEVQSAIKDLKNRKCPGLDNVPGEIVRHSGNGGLKAIHYLCCKIWRTCQWPTEWKHQEFVMLHKNENVKE</sequence>
<keyword evidence="1" id="KW-0255">Endonuclease</keyword>
<keyword evidence="1" id="KW-0540">Nuclease</keyword>
<accession>A0AAV4G1J6</accession>
<evidence type="ECO:0000313" key="2">
    <source>
        <dbReference type="Proteomes" id="UP000762676"/>
    </source>
</evidence>
<name>A0AAV4G1J6_9GAST</name>
<dbReference type="GO" id="GO:0004519">
    <property type="term" value="F:endonuclease activity"/>
    <property type="evidence" value="ECO:0007669"/>
    <property type="project" value="UniProtKB-KW"/>
</dbReference>
<evidence type="ECO:0000313" key="1">
    <source>
        <dbReference type="EMBL" id="GFR78850.1"/>
    </source>
</evidence>
<gene>
    <name evidence="1" type="ORF">ElyMa_000541700</name>
</gene>
<dbReference type="EMBL" id="BMAT01001061">
    <property type="protein sequence ID" value="GFR78850.1"/>
    <property type="molecule type" value="Genomic_DNA"/>
</dbReference>
<dbReference type="Proteomes" id="UP000762676">
    <property type="component" value="Unassembled WGS sequence"/>
</dbReference>
<protein>
    <submittedName>
        <fullName evidence="1">Endonuclease-reverse transcriptase</fullName>
    </submittedName>
</protein>
<keyword evidence="2" id="KW-1185">Reference proteome</keyword>
<proteinExistence type="predicted"/>
<reference evidence="1 2" key="1">
    <citation type="journal article" date="2021" name="Elife">
        <title>Chloroplast acquisition without the gene transfer in kleptoplastic sea slugs, Plakobranchus ocellatus.</title>
        <authorList>
            <person name="Maeda T."/>
            <person name="Takahashi S."/>
            <person name="Yoshida T."/>
            <person name="Shimamura S."/>
            <person name="Takaki Y."/>
            <person name="Nagai Y."/>
            <person name="Toyoda A."/>
            <person name="Suzuki Y."/>
            <person name="Arimoto A."/>
            <person name="Ishii H."/>
            <person name="Satoh N."/>
            <person name="Nishiyama T."/>
            <person name="Hasebe M."/>
            <person name="Maruyama T."/>
            <person name="Minagawa J."/>
            <person name="Obokata J."/>
            <person name="Shigenobu S."/>
        </authorList>
    </citation>
    <scope>NUCLEOTIDE SEQUENCE [LARGE SCALE GENOMIC DNA]</scope>
</reference>
<keyword evidence="1" id="KW-0378">Hydrolase</keyword>
<organism evidence="1 2">
    <name type="scientific">Elysia marginata</name>
    <dbReference type="NCBI Taxonomy" id="1093978"/>
    <lineage>
        <taxon>Eukaryota</taxon>
        <taxon>Metazoa</taxon>
        <taxon>Spiralia</taxon>
        <taxon>Lophotrochozoa</taxon>
        <taxon>Mollusca</taxon>
        <taxon>Gastropoda</taxon>
        <taxon>Heterobranchia</taxon>
        <taxon>Euthyneura</taxon>
        <taxon>Panpulmonata</taxon>
        <taxon>Sacoglossa</taxon>
        <taxon>Placobranchoidea</taxon>
        <taxon>Plakobranchidae</taxon>
        <taxon>Elysia</taxon>
    </lineage>
</organism>
<dbReference type="AlphaFoldDB" id="A0AAV4G1J6"/>